<evidence type="ECO:0000313" key="2">
    <source>
        <dbReference type="EMBL" id="KAJ9483411.1"/>
    </source>
</evidence>
<dbReference type="AlphaFoldDB" id="A0AAI9TAP0"/>
<evidence type="ECO:0000256" key="1">
    <source>
        <dbReference type="SAM" id="MobiDB-lite"/>
    </source>
</evidence>
<keyword evidence="3" id="KW-1185">Reference proteome</keyword>
<organism evidence="2 3">
    <name type="scientific">Penicillium thymicola</name>
    <dbReference type="NCBI Taxonomy" id="293382"/>
    <lineage>
        <taxon>Eukaryota</taxon>
        <taxon>Fungi</taxon>
        <taxon>Dikarya</taxon>
        <taxon>Ascomycota</taxon>
        <taxon>Pezizomycotina</taxon>
        <taxon>Eurotiomycetes</taxon>
        <taxon>Eurotiomycetidae</taxon>
        <taxon>Eurotiales</taxon>
        <taxon>Aspergillaceae</taxon>
        <taxon>Penicillium</taxon>
    </lineage>
</organism>
<dbReference type="EMBL" id="LACB01000433">
    <property type="protein sequence ID" value="KAJ9483411.1"/>
    <property type="molecule type" value="Genomic_DNA"/>
</dbReference>
<dbReference type="InterPro" id="IPR025255">
    <property type="entry name" value="DUF4202"/>
</dbReference>
<dbReference type="Proteomes" id="UP001227192">
    <property type="component" value="Unassembled WGS sequence"/>
</dbReference>
<comment type="caution">
    <text evidence="2">The sequence shown here is derived from an EMBL/GenBank/DDBJ whole genome shotgun (WGS) entry which is preliminary data.</text>
</comment>
<dbReference type="Pfam" id="PF13875">
    <property type="entry name" value="DUF4202"/>
    <property type="match status" value="1"/>
</dbReference>
<dbReference type="PANTHER" id="PTHR41729:SF1">
    <property type="entry name" value="GLUTAMYL-TRNA SYNTHETASE"/>
    <property type="match status" value="1"/>
</dbReference>
<protein>
    <submittedName>
        <fullName evidence="2">Uncharacterized protein</fullName>
    </submittedName>
</protein>
<feature type="compositionally biased region" description="Basic and acidic residues" evidence="1">
    <location>
        <begin position="10"/>
        <end position="21"/>
    </location>
</feature>
<reference evidence="2" key="2">
    <citation type="journal article" date="2016" name="Fungal Biol.">
        <title>Ochratoxin A production by Penicillium thymicola.</title>
        <authorList>
            <person name="Nguyen H.D.T."/>
            <person name="McMullin D.R."/>
            <person name="Ponomareva E."/>
            <person name="Riley R."/>
            <person name="Pomraning K.R."/>
            <person name="Baker S.E."/>
            <person name="Seifert K.A."/>
        </authorList>
    </citation>
    <scope>NUCLEOTIDE SEQUENCE</scope>
    <source>
        <strain evidence="2">DAOM 180753</strain>
    </source>
</reference>
<accession>A0AAI9TAP0</accession>
<name>A0AAI9TAP0_PENTH</name>
<proteinExistence type="predicted"/>
<gene>
    <name evidence="2" type="ORF">VN97_g9999</name>
</gene>
<feature type="region of interest" description="Disordered" evidence="1">
    <location>
        <begin position="10"/>
        <end position="29"/>
    </location>
</feature>
<evidence type="ECO:0000313" key="3">
    <source>
        <dbReference type="Proteomes" id="UP001227192"/>
    </source>
</evidence>
<sequence length="60" mass="6685">MAKYETAIERIDAAHADDPREAQTPTGPVPYELHYAQKMTSYLSTLNPSAPELLRLAIRA</sequence>
<dbReference type="PANTHER" id="PTHR41729">
    <property type="entry name" value="GLUTAMYL-TRNA SYNTHETASE"/>
    <property type="match status" value="1"/>
</dbReference>
<feature type="non-terminal residue" evidence="2">
    <location>
        <position position="60"/>
    </location>
</feature>
<reference evidence="2" key="1">
    <citation type="submission" date="2015-06" db="EMBL/GenBank/DDBJ databases">
        <authorList>
            <person name="Nguyen H."/>
        </authorList>
    </citation>
    <scope>NUCLEOTIDE SEQUENCE</scope>
    <source>
        <strain evidence="2">DAOM 180753</strain>
    </source>
</reference>